<dbReference type="GeneID" id="75826657"/>
<reference evidence="1" key="1">
    <citation type="journal article" date="2021" name="J Fungi (Basel)">
        <title>Genomic and Metabolomic Analyses of the Marine Fungus Emericellopsis cladophorae: Insights into Saltwater Adaptability Mechanisms and Its Biosynthetic Potential.</title>
        <authorList>
            <person name="Goncalves M.F.M."/>
            <person name="Hilario S."/>
            <person name="Van de Peer Y."/>
            <person name="Esteves A.C."/>
            <person name="Alves A."/>
        </authorList>
    </citation>
    <scope>NUCLEOTIDE SEQUENCE</scope>
    <source>
        <strain evidence="1">MUM 19.33</strain>
    </source>
</reference>
<accession>A0A9P9XZG8</accession>
<dbReference type="OrthoDB" id="5426988at2759"/>
<reference evidence="1" key="2">
    <citation type="submission" date="2022-07" db="EMBL/GenBank/DDBJ databases">
        <authorList>
            <person name="Goncalves M.F.M."/>
            <person name="Hilario S."/>
            <person name="Van De Peer Y."/>
            <person name="Esteves A.C."/>
            <person name="Alves A."/>
        </authorList>
    </citation>
    <scope>NUCLEOTIDE SEQUENCE</scope>
    <source>
        <strain evidence="1">MUM 19.33</strain>
    </source>
</reference>
<protein>
    <submittedName>
        <fullName evidence="1">Uncharacterized protein</fullName>
    </submittedName>
</protein>
<organism evidence="1 2">
    <name type="scientific">Emericellopsis cladophorae</name>
    <dbReference type="NCBI Taxonomy" id="2686198"/>
    <lineage>
        <taxon>Eukaryota</taxon>
        <taxon>Fungi</taxon>
        <taxon>Dikarya</taxon>
        <taxon>Ascomycota</taxon>
        <taxon>Pezizomycotina</taxon>
        <taxon>Sordariomycetes</taxon>
        <taxon>Hypocreomycetidae</taxon>
        <taxon>Hypocreales</taxon>
        <taxon>Bionectriaceae</taxon>
        <taxon>Emericellopsis</taxon>
    </lineage>
</organism>
<proteinExistence type="predicted"/>
<evidence type="ECO:0000313" key="1">
    <source>
        <dbReference type="EMBL" id="KAI6780496.1"/>
    </source>
</evidence>
<gene>
    <name evidence="1" type="ORF">J7T54_000135</name>
</gene>
<evidence type="ECO:0000313" key="2">
    <source>
        <dbReference type="Proteomes" id="UP001055219"/>
    </source>
</evidence>
<dbReference type="EMBL" id="JAGIXG020000031">
    <property type="protein sequence ID" value="KAI6780496.1"/>
    <property type="molecule type" value="Genomic_DNA"/>
</dbReference>
<sequence length="200" mass="21957">MSQAKNNPADHPFIYINGEPHEHKNRVAEELQRLLPQSGVLDMNMTAGLELGKAEEAAHQEHLLEMSKECRRVALEYVATQDSRPHLTCIFANRRAPDAYELSIKREIQAAARKRGSPFISVILDPRKTGAQKATSSSRDEVSNPGIGVNCATAIGGGWLKFSDEPSALGDQAKQAAERIKAHVDRCQREGNAQPPQALI</sequence>
<dbReference type="AlphaFoldDB" id="A0A9P9XZG8"/>
<dbReference type="RefSeq" id="XP_051361352.1">
    <property type="nucleotide sequence ID" value="XM_051507390.1"/>
</dbReference>
<name>A0A9P9XZG8_9HYPO</name>
<comment type="caution">
    <text evidence="1">The sequence shown here is derived from an EMBL/GenBank/DDBJ whole genome shotgun (WGS) entry which is preliminary data.</text>
</comment>
<dbReference type="Proteomes" id="UP001055219">
    <property type="component" value="Unassembled WGS sequence"/>
</dbReference>
<keyword evidence="2" id="KW-1185">Reference proteome</keyword>